<protein>
    <recommendedName>
        <fullName evidence="4">Oligosaccharide repeat unit polymerase</fullName>
    </recommendedName>
</protein>
<dbReference type="EMBL" id="CP022355">
    <property type="protein sequence ID" value="ASK78108.1"/>
    <property type="molecule type" value="Genomic_DNA"/>
</dbReference>
<feature type="transmembrane region" description="Helical" evidence="1">
    <location>
        <begin position="238"/>
        <end position="254"/>
    </location>
</feature>
<feature type="transmembrane region" description="Helical" evidence="1">
    <location>
        <begin position="216"/>
        <end position="232"/>
    </location>
</feature>
<evidence type="ECO:0000313" key="2">
    <source>
        <dbReference type="EMBL" id="ASK78108.1"/>
    </source>
</evidence>
<proteinExistence type="predicted"/>
<dbReference type="AlphaFoldDB" id="A0A220VCH2"/>
<keyword evidence="3" id="KW-1185">Reference proteome</keyword>
<sequence length="450" mass="53214">MSLYQNQVITIKCLRIINVLAFLLLLVATTFSFYDDESVSITQILCVDVIIVWLYFIDKPKQIFHPNNIVFIFHFLYVVVPSLIFFIFQAYDIQYTLPWAPPNWLSFHPILFVQILYVYLILFLSFSYFTRNMKVTNFPSYQISTVLFCCVILVMIAFLSLFIIQTGGILAWVTDYKTTYLTGRKGVGGLSFIIRYLSPLVAFMLGLYLRQFKQKFIPFLLGVLFLLFLSYFQGFKSTFIIFLVMMISPWLYKIEITNTKIFVMGLLFFLFLGFANYLRSDGLYNSFQTSIEYLMSYFNVFYLQDIVLNNYEPQFMQTIGLFLNKYAAIMGGGNPNANFDLSVMLTKVYFPGQWESWGATQQWPLVTDLYFNWYGMLFGWIPLIIYAAIISKLYKLFIDCNLYFWPIYIFLFFRIFSTLRSTVIPWDIIVMIVFFFLFYLSMKVIYYVKK</sequence>
<feature type="transmembrane region" description="Helical" evidence="1">
    <location>
        <begin position="396"/>
        <end position="416"/>
    </location>
</feature>
<keyword evidence="1" id="KW-0472">Membrane</keyword>
<feature type="transmembrane region" description="Helical" evidence="1">
    <location>
        <begin position="69"/>
        <end position="91"/>
    </location>
</feature>
<feature type="transmembrane region" description="Helical" evidence="1">
    <location>
        <begin position="192"/>
        <end position="209"/>
    </location>
</feature>
<accession>A0A220VCH2</accession>
<evidence type="ECO:0000256" key="1">
    <source>
        <dbReference type="SAM" id="Phobius"/>
    </source>
</evidence>
<feature type="transmembrane region" description="Helical" evidence="1">
    <location>
        <begin position="371"/>
        <end position="389"/>
    </location>
</feature>
<keyword evidence="1" id="KW-1133">Transmembrane helix</keyword>
<feature type="transmembrane region" description="Helical" evidence="1">
    <location>
        <begin position="12"/>
        <end position="34"/>
    </location>
</feature>
<evidence type="ECO:0000313" key="3">
    <source>
        <dbReference type="Proteomes" id="UP000242175"/>
    </source>
</evidence>
<feature type="transmembrane region" description="Helical" evidence="1">
    <location>
        <begin position="261"/>
        <end position="278"/>
    </location>
</feature>
<dbReference type="OrthoDB" id="6776190at2"/>
<feature type="transmembrane region" description="Helical" evidence="1">
    <location>
        <begin position="141"/>
        <end position="172"/>
    </location>
</feature>
<feature type="transmembrane region" description="Helical" evidence="1">
    <location>
        <begin position="111"/>
        <end position="129"/>
    </location>
</feature>
<dbReference type="KEGG" id="pmai:CF386_03180"/>
<dbReference type="Proteomes" id="UP000242175">
    <property type="component" value="Chromosome large"/>
</dbReference>
<keyword evidence="1" id="KW-0812">Transmembrane</keyword>
<organism evidence="2 3">
    <name type="scientific">Paraphotobacterium marinum</name>
    <dbReference type="NCBI Taxonomy" id="1755811"/>
    <lineage>
        <taxon>Bacteria</taxon>
        <taxon>Pseudomonadati</taxon>
        <taxon>Pseudomonadota</taxon>
        <taxon>Gammaproteobacteria</taxon>
        <taxon>Vibrionales</taxon>
        <taxon>Vibrionaceae</taxon>
        <taxon>Paraphotobacterium</taxon>
    </lineage>
</organism>
<dbReference type="RefSeq" id="WP_089073017.1">
    <property type="nucleotide sequence ID" value="NZ_CBCSAM010000012.1"/>
</dbReference>
<feature type="transmembrane region" description="Helical" evidence="1">
    <location>
        <begin position="40"/>
        <end position="57"/>
    </location>
</feature>
<feature type="transmembrane region" description="Helical" evidence="1">
    <location>
        <begin position="428"/>
        <end position="448"/>
    </location>
</feature>
<name>A0A220VCH2_9GAMM</name>
<evidence type="ECO:0008006" key="4">
    <source>
        <dbReference type="Google" id="ProtNLM"/>
    </source>
</evidence>
<gene>
    <name evidence="2" type="ORF">CF386_03180</name>
</gene>
<reference evidence="2 3" key="1">
    <citation type="journal article" date="2016" name="Int. J. Syst. Evol. Microbiol.">
        <title>Paraphotobacterium marinum gen. nov., sp. nov., a member of the family Vibrionaceae, isolated from surface seawater.</title>
        <authorList>
            <person name="Huang Z."/>
            <person name="Dong C."/>
            <person name="Shao Z."/>
        </authorList>
    </citation>
    <scope>NUCLEOTIDE SEQUENCE [LARGE SCALE GENOMIC DNA]</scope>
    <source>
        <strain evidence="2 3">NSCS20N07D</strain>
    </source>
</reference>